<keyword evidence="1" id="KW-0812">Transmembrane</keyword>
<keyword evidence="1" id="KW-0472">Membrane</keyword>
<protein>
    <submittedName>
        <fullName evidence="2">Uncharacterized protein</fullName>
    </submittedName>
</protein>
<feature type="transmembrane region" description="Helical" evidence="1">
    <location>
        <begin position="56"/>
        <end position="80"/>
    </location>
</feature>
<proteinExistence type="predicted"/>
<organism evidence="2">
    <name type="scientific">Red algae totivirus 1</name>
    <dbReference type="NCBI Taxonomy" id="2706914"/>
    <lineage>
        <taxon>Viruses</taxon>
        <taxon>Riboviria</taxon>
        <taxon>Orthornavirae</taxon>
        <taxon>Duplornaviricota</taxon>
        <taxon>Chrymotiviricetes</taxon>
        <taxon>Ghabrivirales</taxon>
        <taxon>Totiviridae</taxon>
    </lineage>
</organism>
<accession>A0A6J4BTL6</accession>
<feature type="transmembrane region" description="Helical" evidence="1">
    <location>
        <begin position="114"/>
        <end position="130"/>
    </location>
</feature>
<evidence type="ECO:0000313" key="2">
    <source>
        <dbReference type="EMBL" id="BBZ90084.1"/>
    </source>
</evidence>
<sequence>MVRVLNTEVRRVGPLVYVKRRALARILASVVRHVIVLITGWAVYYYPGLLRNDVRLIAPLVASWVTLSVNTMARVPWMIIGKWLRSGRRVQTELFVAACKPAISVEAHVRGKRRVFAMLLSALTFMWLYIPDQIVSVSITEAERMAMSRLATRDVHAGPIGGGTNMSGSPIYDISGLQMLAEDNPVVDAAVFIERDNDIIIPLSPQEASLANTTYYRLTLKDWPGIRLIKSRKIAAPLTTCKTEDEAEKFEFAMGSMESRGKLIHTVVYNTANEQGRSGIYSESVEVQNVRMDVKFSWEKDRVVVKRIENVVEESTLQLTRDMLESARIDMCKAFANVVHYGTKRSAKMQVSRTHVATIVRTGTGETWSGFGNRTIMKGQVDARRPGVRAPSVLMFLATGLSLVGVLLSVIEEVASKLDNNLMSISSNMSGLVNGRRLCSPKDVRLATGAVPDPIGSTIALEIALQGCCPRTNYEVGHLQLTDGTPRRNTEVVVDLRGQIRVKKRKRKKKRKREVVSRTDEQASDLSGLIALSISRLAPDRYKGREHEAIRRRPDFRKLARPEFSLAGQ</sequence>
<reference evidence="2" key="1">
    <citation type="journal article" date="2020" name="Microbes Environ.">
        <title>Viral RNA genomes identified from marine macroalgae and a diatom.</title>
        <authorList>
            <person name="Chiba Y."/>
            <person name="Tomarum Y."/>
            <person name="Shimabukuro H."/>
            <person name="Kimura K."/>
            <person name="Hirai M."/>
            <person name="Takaki Y."/>
            <person name="Hagiwara D."/>
            <person name="Nunoura T."/>
            <person name="Urayama S."/>
        </authorList>
    </citation>
    <scope>NUCLEOTIDE SEQUENCE</scope>
    <source>
        <strain evidence="2">Chiba9</strain>
    </source>
</reference>
<keyword evidence="1" id="KW-1133">Transmembrane helix</keyword>
<feature type="transmembrane region" description="Helical" evidence="1">
    <location>
        <begin position="22"/>
        <end position="44"/>
    </location>
</feature>
<dbReference type="EMBL" id="LC521329">
    <property type="protein sequence ID" value="BBZ90084.1"/>
    <property type="molecule type" value="Genomic_RNA"/>
</dbReference>
<evidence type="ECO:0000256" key="1">
    <source>
        <dbReference type="SAM" id="Phobius"/>
    </source>
</evidence>
<name>A0A6J4BTL6_9VIRU</name>